<dbReference type="Proteomes" id="UP000229916">
    <property type="component" value="Unassembled WGS sequence"/>
</dbReference>
<keyword evidence="2" id="KW-0540">Nuclease</keyword>
<dbReference type="InterPro" id="IPR004860">
    <property type="entry name" value="LAGLIDADG_dom"/>
</dbReference>
<evidence type="ECO:0000313" key="2">
    <source>
        <dbReference type="EMBL" id="PIU69338.1"/>
    </source>
</evidence>
<keyword evidence="2" id="KW-0255">Endonuclease</keyword>
<dbReference type="InterPro" id="IPR027434">
    <property type="entry name" value="Homing_endonucl"/>
</dbReference>
<comment type="caution">
    <text evidence="2">The sequence shown here is derived from an EMBL/GenBank/DDBJ whole genome shotgun (WGS) entry which is preliminary data.</text>
</comment>
<protein>
    <submittedName>
        <fullName evidence="2">Endonuclease</fullName>
    </submittedName>
</protein>
<reference evidence="3" key="1">
    <citation type="submission" date="2017-09" db="EMBL/GenBank/DDBJ databases">
        <title>Depth-based differentiation of microbial function through sediment-hosted aquifers and enrichment of novel symbionts in the deep terrestrial subsurface.</title>
        <authorList>
            <person name="Probst A.J."/>
            <person name="Ladd B."/>
            <person name="Jarett J.K."/>
            <person name="Geller-Mcgrath D.E."/>
            <person name="Sieber C.M.K."/>
            <person name="Emerson J.B."/>
            <person name="Anantharaman K."/>
            <person name="Thomas B.C."/>
            <person name="Malmstrom R."/>
            <person name="Stieglmeier M."/>
            <person name="Klingl A."/>
            <person name="Woyke T."/>
            <person name="Ryan C.M."/>
            <person name="Banfield J.F."/>
        </authorList>
    </citation>
    <scope>NUCLEOTIDE SEQUENCE [LARGE SCALE GENOMIC DNA]</scope>
</reference>
<dbReference type="SUPFAM" id="SSF55608">
    <property type="entry name" value="Homing endonucleases"/>
    <property type="match status" value="1"/>
</dbReference>
<sequence>MEFPSFVTGFSDGEACFSVSFSFRKKLKTGIEVRPSFCIAQHKRNLSLLKEVRDYFDCGSIRFSKRDQNYKFEARSIKDLTDKVVPHFRKHKLQSTKKEDFEKFDIICQLISSNHHRSKDYLVQIIELAYQMNESGKRKHTKEKLLKHLSKMKR</sequence>
<evidence type="ECO:0000313" key="3">
    <source>
        <dbReference type="Proteomes" id="UP000229916"/>
    </source>
</evidence>
<proteinExistence type="predicted"/>
<dbReference type="Pfam" id="PF00961">
    <property type="entry name" value="LAGLIDADG_1"/>
    <property type="match status" value="1"/>
</dbReference>
<dbReference type="AlphaFoldDB" id="A0A2M7APL5"/>
<name>A0A2M7APL5_UNCKA</name>
<dbReference type="PANTHER" id="PTHR36181">
    <property type="entry name" value="INTRON-ENCODED ENDONUCLEASE AI3-RELATED"/>
    <property type="match status" value="1"/>
</dbReference>
<dbReference type="InterPro" id="IPR051289">
    <property type="entry name" value="LAGLIDADG_Endonuclease"/>
</dbReference>
<keyword evidence="2" id="KW-0378">Hydrolase</keyword>
<accession>A0A2M7APL5</accession>
<organism evidence="2 3">
    <name type="scientific">candidate division WWE3 bacterium CG06_land_8_20_14_3_00_42_16</name>
    <dbReference type="NCBI Taxonomy" id="1975083"/>
    <lineage>
        <taxon>Bacteria</taxon>
        <taxon>Katanobacteria</taxon>
    </lineage>
</organism>
<dbReference type="EMBL" id="PEWD01000005">
    <property type="protein sequence ID" value="PIU69338.1"/>
    <property type="molecule type" value="Genomic_DNA"/>
</dbReference>
<dbReference type="Gene3D" id="3.10.28.10">
    <property type="entry name" value="Homing endonucleases"/>
    <property type="match status" value="1"/>
</dbReference>
<feature type="domain" description="Homing endonuclease LAGLIDADG" evidence="1">
    <location>
        <begin position="8"/>
        <end position="107"/>
    </location>
</feature>
<dbReference type="GO" id="GO:0004519">
    <property type="term" value="F:endonuclease activity"/>
    <property type="evidence" value="ECO:0007669"/>
    <property type="project" value="UniProtKB-KW"/>
</dbReference>
<dbReference type="PANTHER" id="PTHR36181:SF2">
    <property type="entry name" value="INTRON-ENCODED ENDONUCLEASE AI3-RELATED"/>
    <property type="match status" value="1"/>
</dbReference>
<evidence type="ECO:0000259" key="1">
    <source>
        <dbReference type="Pfam" id="PF00961"/>
    </source>
</evidence>
<gene>
    <name evidence="2" type="ORF">COS81_00335</name>
</gene>